<feature type="chain" id="PRO_5012148720" evidence="3">
    <location>
        <begin position="23"/>
        <end position="297"/>
    </location>
</feature>
<dbReference type="AlphaFoldDB" id="A0A210QT59"/>
<feature type="region of interest" description="Disordered" evidence="1">
    <location>
        <begin position="104"/>
        <end position="157"/>
    </location>
</feature>
<protein>
    <submittedName>
        <fullName evidence="4">Uncharacterized protein</fullName>
    </submittedName>
</protein>
<evidence type="ECO:0000256" key="1">
    <source>
        <dbReference type="SAM" id="MobiDB-lite"/>
    </source>
</evidence>
<reference evidence="4 5" key="1">
    <citation type="journal article" date="2017" name="Nat. Ecol. Evol.">
        <title>Scallop genome provides insights into evolution of bilaterian karyotype and development.</title>
        <authorList>
            <person name="Wang S."/>
            <person name="Zhang J."/>
            <person name="Jiao W."/>
            <person name="Li J."/>
            <person name="Xun X."/>
            <person name="Sun Y."/>
            <person name="Guo X."/>
            <person name="Huan P."/>
            <person name="Dong B."/>
            <person name="Zhang L."/>
            <person name="Hu X."/>
            <person name="Sun X."/>
            <person name="Wang J."/>
            <person name="Zhao C."/>
            <person name="Wang Y."/>
            <person name="Wang D."/>
            <person name="Huang X."/>
            <person name="Wang R."/>
            <person name="Lv J."/>
            <person name="Li Y."/>
            <person name="Zhang Z."/>
            <person name="Liu B."/>
            <person name="Lu W."/>
            <person name="Hui Y."/>
            <person name="Liang J."/>
            <person name="Zhou Z."/>
            <person name="Hou R."/>
            <person name="Li X."/>
            <person name="Liu Y."/>
            <person name="Li H."/>
            <person name="Ning X."/>
            <person name="Lin Y."/>
            <person name="Zhao L."/>
            <person name="Xing Q."/>
            <person name="Dou J."/>
            <person name="Li Y."/>
            <person name="Mao J."/>
            <person name="Guo H."/>
            <person name="Dou H."/>
            <person name="Li T."/>
            <person name="Mu C."/>
            <person name="Jiang W."/>
            <person name="Fu Q."/>
            <person name="Fu X."/>
            <person name="Miao Y."/>
            <person name="Liu J."/>
            <person name="Yu Q."/>
            <person name="Li R."/>
            <person name="Liao H."/>
            <person name="Li X."/>
            <person name="Kong Y."/>
            <person name="Jiang Z."/>
            <person name="Chourrout D."/>
            <person name="Li R."/>
            <person name="Bao Z."/>
        </authorList>
    </citation>
    <scope>NUCLEOTIDE SEQUENCE [LARGE SCALE GENOMIC DNA]</scope>
    <source>
        <strain evidence="4 5">PY_sf001</strain>
    </source>
</reference>
<comment type="caution">
    <text evidence="4">The sequence shown here is derived from an EMBL/GenBank/DDBJ whole genome shotgun (WGS) entry which is preliminary data.</text>
</comment>
<organism evidence="4 5">
    <name type="scientific">Mizuhopecten yessoensis</name>
    <name type="common">Japanese scallop</name>
    <name type="synonym">Patinopecten yessoensis</name>
    <dbReference type="NCBI Taxonomy" id="6573"/>
    <lineage>
        <taxon>Eukaryota</taxon>
        <taxon>Metazoa</taxon>
        <taxon>Spiralia</taxon>
        <taxon>Lophotrochozoa</taxon>
        <taxon>Mollusca</taxon>
        <taxon>Bivalvia</taxon>
        <taxon>Autobranchia</taxon>
        <taxon>Pteriomorphia</taxon>
        <taxon>Pectinida</taxon>
        <taxon>Pectinoidea</taxon>
        <taxon>Pectinidae</taxon>
        <taxon>Mizuhopecten</taxon>
    </lineage>
</organism>
<evidence type="ECO:0000256" key="3">
    <source>
        <dbReference type="SAM" id="SignalP"/>
    </source>
</evidence>
<sequence>MKYLRPELATLLLIYLLKLTDAQSACPDDQIRIYVLINKIRFTCCVPRAVRTVARCTKTGGYVTVTTTPPMTTLRLITKDQTFITRPIVTANILSTLKQTTTTNTPTMTTQTTQTTPTTITTIPETTTSGNDEDEGSGDETNLGNVGEGQDEPDSASTGLSIGIPLAVLAVVVAAVLLVRVRYKRKKEVNGDTNKLTANGRVFVKHPKGDNSAANDAEYQDFEQNVRTSPPQDTYDSLHLYGNTAETPHAYEQVPEKRDTLPYESLHVYSNSHMGQPDYDTPTSRVMYANLKVQFQT</sequence>
<keyword evidence="5" id="KW-1185">Reference proteome</keyword>
<keyword evidence="2" id="KW-0472">Membrane</keyword>
<feature type="transmembrane region" description="Helical" evidence="2">
    <location>
        <begin position="160"/>
        <end position="179"/>
    </location>
</feature>
<accession>A0A210QT59</accession>
<keyword evidence="2" id="KW-1133">Transmembrane helix</keyword>
<keyword evidence="3" id="KW-0732">Signal</keyword>
<name>A0A210QT59_MIZYE</name>
<keyword evidence="2" id="KW-0812">Transmembrane</keyword>
<proteinExistence type="predicted"/>
<evidence type="ECO:0000256" key="2">
    <source>
        <dbReference type="SAM" id="Phobius"/>
    </source>
</evidence>
<dbReference type="EMBL" id="NEDP02002015">
    <property type="protein sequence ID" value="OWF51937.1"/>
    <property type="molecule type" value="Genomic_DNA"/>
</dbReference>
<dbReference type="OrthoDB" id="10498921at2759"/>
<dbReference type="Proteomes" id="UP000242188">
    <property type="component" value="Unassembled WGS sequence"/>
</dbReference>
<feature type="signal peptide" evidence="3">
    <location>
        <begin position="1"/>
        <end position="22"/>
    </location>
</feature>
<gene>
    <name evidence="4" type="ORF">KP79_PYT18487</name>
</gene>
<evidence type="ECO:0000313" key="5">
    <source>
        <dbReference type="Proteomes" id="UP000242188"/>
    </source>
</evidence>
<feature type="compositionally biased region" description="Low complexity" evidence="1">
    <location>
        <begin position="104"/>
        <end position="128"/>
    </location>
</feature>
<evidence type="ECO:0000313" key="4">
    <source>
        <dbReference type="EMBL" id="OWF51937.1"/>
    </source>
</evidence>